<dbReference type="InterPro" id="IPR053781">
    <property type="entry name" value="F-box_AtFBL13-like"/>
</dbReference>
<dbReference type="CDD" id="cd22160">
    <property type="entry name" value="F-box_AtFBL13-like"/>
    <property type="match status" value="1"/>
</dbReference>
<evidence type="ECO:0000313" key="2">
    <source>
        <dbReference type="EMBL" id="CAI9295239.1"/>
    </source>
</evidence>
<gene>
    <name evidence="2" type="ORF">LSALG_LOCUS34189</name>
</gene>
<dbReference type="InterPro" id="IPR055357">
    <property type="entry name" value="LRR_At1g61320_AtMIF1"/>
</dbReference>
<dbReference type="SUPFAM" id="SSF81383">
    <property type="entry name" value="F-box domain"/>
    <property type="match status" value="1"/>
</dbReference>
<dbReference type="AlphaFoldDB" id="A0AA36EGG9"/>
<dbReference type="Gene3D" id="3.80.10.10">
    <property type="entry name" value="Ribonuclease Inhibitor"/>
    <property type="match status" value="1"/>
</dbReference>
<dbReference type="SUPFAM" id="SSF52047">
    <property type="entry name" value="RNI-like"/>
    <property type="match status" value="1"/>
</dbReference>
<feature type="domain" description="F-box" evidence="1">
    <location>
        <begin position="21"/>
        <end position="69"/>
    </location>
</feature>
<dbReference type="PROSITE" id="PS50181">
    <property type="entry name" value="FBOX"/>
    <property type="match status" value="1"/>
</dbReference>
<dbReference type="SMART" id="SM00256">
    <property type="entry name" value="FBOX"/>
    <property type="match status" value="1"/>
</dbReference>
<protein>
    <recommendedName>
        <fullName evidence="1">F-box domain-containing protein</fullName>
    </recommendedName>
</protein>
<proteinExistence type="predicted"/>
<organism evidence="2 3">
    <name type="scientific">Lactuca saligna</name>
    <name type="common">Willowleaf lettuce</name>
    <dbReference type="NCBI Taxonomy" id="75948"/>
    <lineage>
        <taxon>Eukaryota</taxon>
        <taxon>Viridiplantae</taxon>
        <taxon>Streptophyta</taxon>
        <taxon>Embryophyta</taxon>
        <taxon>Tracheophyta</taxon>
        <taxon>Spermatophyta</taxon>
        <taxon>Magnoliopsida</taxon>
        <taxon>eudicotyledons</taxon>
        <taxon>Gunneridae</taxon>
        <taxon>Pentapetalae</taxon>
        <taxon>asterids</taxon>
        <taxon>campanulids</taxon>
        <taxon>Asterales</taxon>
        <taxon>Asteraceae</taxon>
        <taxon>Cichorioideae</taxon>
        <taxon>Cichorieae</taxon>
        <taxon>Lactucinae</taxon>
        <taxon>Lactuca</taxon>
    </lineage>
</organism>
<dbReference type="Pfam" id="PF23622">
    <property type="entry name" value="LRR_At1g61320_AtMIF1"/>
    <property type="match status" value="1"/>
</dbReference>
<dbReference type="InterPro" id="IPR032675">
    <property type="entry name" value="LRR_dom_sf"/>
</dbReference>
<dbReference type="PANTHER" id="PTHR31900">
    <property type="entry name" value="F-BOX/RNI SUPERFAMILY PROTEIN-RELATED"/>
    <property type="match status" value="1"/>
</dbReference>
<dbReference type="Pfam" id="PF00646">
    <property type="entry name" value="F-box"/>
    <property type="match status" value="1"/>
</dbReference>
<dbReference type="EMBL" id="OX465083">
    <property type="protein sequence ID" value="CAI9295239.1"/>
    <property type="molecule type" value="Genomic_DNA"/>
</dbReference>
<dbReference type="PANTHER" id="PTHR31900:SF30">
    <property type="entry name" value="SUPERFAMILY PROTEIN, PUTATIVE-RELATED"/>
    <property type="match status" value="1"/>
</dbReference>
<dbReference type="InterPro" id="IPR036047">
    <property type="entry name" value="F-box-like_dom_sf"/>
</dbReference>
<dbReference type="InterPro" id="IPR050232">
    <property type="entry name" value="FBL13/AtMIF1-like"/>
</dbReference>
<sequence>MSEYRGHKQHEIEDIGDIVDLDHISNLPDYILHQILSFMPTKEAVKTSILSTRWKNLWVSVPNVDFDDELLMAKLADGWHRPDVTSFVNFVERVLRLHDESNMEKFRLSCCVYRNAFQISSWISDAIMHNVQDLDMSLFAKDPSVIPQSMFHNTSLVSLKIRMNCAIQLPSHVSFPCLKTLHLSFVRFLNDDFTEKLFSGCPALEELALSDCRWINLKNIAISSSTLKSLSIRDLTHFVVFNHPTSGCKIKIDAANITYFEYFGNLLNEITFNDTMSLDKAFIKLPSPGEGVNEVACRAIDLFQQLKYVVSLTLSNHTMETLSFAACISFPVFTNLTHLMLTVKIGMNHTFRVLMHLLSFCPVLQSICFSEVDYSILKILKYCSSDHDINERFSKNVVQGFMCDMHLGENNSTWSLIPICITNCLKIVTLKNFHGYNSEICFLKRILKTACALEMMDIWWSKTYLRDLKRKIEVRKELEKIERKAAFCVINFS</sequence>
<evidence type="ECO:0000259" key="1">
    <source>
        <dbReference type="PROSITE" id="PS50181"/>
    </source>
</evidence>
<reference evidence="2" key="1">
    <citation type="submission" date="2023-04" db="EMBL/GenBank/DDBJ databases">
        <authorList>
            <person name="Vijverberg K."/>
            <person name="Xiong W."/>
            <person name="Schranz E."/>
        </authorList>
    </citation>
    <scope>NUCLEOTIDE SEQUENCE</scope>
</reference>
<evidence type="ECO:0000313" key="3">
    <source>
        <dbReference type="Proteomes" id="UP001177003"/>
    </source>
</evidence>
<name>A0AA36EGG9_LACSI</name>
<dbReference type="Gene3D" id="1.20.1280.50">
    <property type="match status" value="1"/>
</dbReference>
<dbReference type="InterPro" id="IPR001810">
    <property type="entry name" value="F-box_dom"/>
</dbReference>
<accession>A0AA36EGG9</accession>
<keyword evidence="3" id="KW-1185">Reference proteome</keyword>
<dbReference type="Proteomes" id="UP001177003">
    <property type="component" value="Chromosome 7"/>
</dbReference>